<organism evidence="4 5">
    <name type="scientific">Pseudomonas frederiksbergensis</name>
    <dbReference type="NCBI Taxonomy" id="104087"/>
    <lineage>
        <taxon>Bacteria</taxon>
        <taxon>Pseudomonadati</taxon>
        <taxon>Pseudomonadota</taxon>
        <taxon>Gammaproteobacteria</taxon>
        <taxon>Pseudomonadales</taxon>
        <taxon>Pseudomonadaceae</taxon>
        <taxon>Pseudomonas</taxon>
    </lineage>
</organism>
<dbReference type="PANTHER" id="PTHR30595:SF6">
    <property type="entry name" value="SCHLAFEN ALBA-2 DOMAIN-CONTAINING PROTEIN"/>
    <property type="match status" value="1"/>
</dbReference>
<evidence type="ECO:0000313" key="4">
    <source>
        <dbReference type="EMBL" id="KHK63822.1"/>
    </source>
</evidence>
<dbReference type="InterPro" id="IPR038475">
    <property type="entry name" value="RecG_C_sf"/>
</dbReference>
<dbReference type="Gene3D" id="3.30.950.30">
    <property type="entry name" value="Schlafen, AAA domain"/>
    <property type="match status" value="1"/>
</dbReference>
<feature type="domain" description="Filamentation induced by cAMP protein Fic-like C-terminal" evidence="3">
    <location>
        <begin position="430"/>
        <end position="488"/>
    </location>
</feature>
<dbReference type="InterPro" id="IPR038461">
    <property type="entry name" value="Schlafen_AlbA_2_dom_sf"/>
</dbReference>
<dbReference type="OrthoDB" id="9807853at2"/>
<evidence type="ECO:0000313" key="5">
    <source>
        <dbReference type="Proteomes" id="UP000030949"/>
    </source>
</evidence>
<dbReference type="EMBL" id="JQGJ01000009">
    <property type="protein sequence ID" value="KHK63822.1"/>
    <property type="molecule type" value="Genomic_DNA"/>
</dbReference>
<dbReference type="Proteomes" id="UP000030949">
    <property type="component" value="Unassembled WGS sequence"/>
</dbReference>
<feature type="region of interest" description="Disordered" evidence="1">
    <location>
        <begin position="386"/>
        <end position="420"/>
    </location>
</feature>
<name>A0A0B1Z334_9PSED</name>
<gene>
    <name evidence="4" type="ORF">JZ00_16460</name>
</gene>
<dbReference type="Pfam" id="PF04326">
    <property type="entry name" value="SLFN_AlbA_2"/>
    <property type="match status" value="1"/>
</dbReference>
<evidence type="ECO:0000256" key="1">
    <source>
        <dbReference type="SAM" id="MobiDB-lite"/>
    </source>
</evidence>
<reference evidence="5" key="1">
    <citation type="submission" date="2015-03" db="EMBL/GenBank/DDBJ databases">
        <title>Pseudomonas frederiksbergensis hydrocarbon degrader.</title>
        <authorList>
            <person name="Brown L.M."/>
            <person name="Ruiz O.N."/>
            <person name="Mueller S."/>
            <person name="Gunasekera T.S."/>
        </authorList>
    </citation>
    <scope>NUCLEOTIDE SEQUENCE [LARGE SCALE GENOMIC DNA]</scope>
    <source>
        <strain evidence="5">SI8</strain>
    </source>
</reference>
<dbReference type="PANTHER" id="PTHR30595">
    <property type="entry name" value="GLPR-RELATED TRANSCRIPTIONAL REPRESSOR"/>
    <property type="match status" value="1"/>
</dbReference>
<dbReference type="InterPro" id="IPR049514">
    <property type="entry name" value="Fic-like_C"/>
</dbReference>
<dbReference type="InterPro" id="IPR007421">
    <property type="entry name" value="Schlafen_AlbA_2_dom"/>
</dbReference>
<feature type="compositionally biased region" description="Polar residues" evidence="1">
    <location>
        <begin position="395"/>
        <end position="409"/>
    </location>
</feature>
<feature type="domain" description="Schlafen AlbA-2" evidence="2">
    <location>
        <begin position="14"/>
        <end position="127"/>
    </location>
</feature>
<evidence type="ECO:0000259" key="3">
    <source>
        <dbReference type="Pfam" id="PF21247"/>
    </source>
</evidence>
<dbReference type="Pfam" id="PF13749">
    <property type="entry name" value="HATPase_c_4"/>
    <property type="match status" value="1"/>
</dbReference>
<accession>A0A0B1Z334</accession>
<sequence length="503" mass="55742">MTLAELHQILARGEDSRHQFKRDFNNIDALAAELVAFANTSGGYLIIGVEDSGEFSGLGSIDVARLNQLLSNAASQNVRPAINPLSSNLQTEHGLVMVVTVEQGLNKPYVDNQGRIWVKNGADKRRVTAREELQRLFQQAGLVRADAVPVAGCSVTDIDTQALGDYFQHRFRQSPEQAGLETIQILENLGLASGGIPNLAGLLLFGRTPQRLCPAFDIKAVAFPGTVLHDRHYLDSEDIDGNLPEQYRRSLAFIKRNLRHVQRQQGFNSLGQLEVPEEVFEELLVNALIHRDYFVSASIRIMIFADRIELISPGHLPDVLDTEKIRFGLSNRRNPTLTSHAVHILPYRGLGTGIPRAIDAWPMIRLEDDRQSDQFKVVIERAIEKGPLSGPSGDQVGTKSGLSRDQVGTESAVEGQQVDTRLPLQQEQLTLLYRMAGDHSAPELMTFVGRSNRSKFREQVLAPLLALGVVEMTIPDKPNSSKQRYRLTAAGRVLKAEQRSSDD</sequence>
<comment type="caution">
    <text evidence="4">The sequence shown here is derived from an EMBL/GenBank/DDBJ whole genome shotgun (WGS) entry which is preliminary data.</text>
</comment>
<dbReference type="Pfam" id="PF21247">
    <property type="entry name" value="Fic-like_C"/>
    <property type="match status" value="1"/>
</dbReference>
<proteinExistence type="predicted"/>
<dbReference type="Gene3D" id="3.30.565.60">
    <property type="match status" value="1"/>
</dbReference>
<evidence type="ECO:0000259" key="2">
    <source>
        <dbReference type="Pfam" id="PF04326"/>
    </source>
</evidence>
<protein>
    <submittedName>
        <fullName evidence="4">Transcriptional regulator</fullName>
    </submittedName>
</protein>
<dbReference type="RefSeq" id="WP_039592357.1">
    <property type="nucleotide sequence ID" value="NZ_JQGJ02000009.1"/>
</dbReference>
<dbReference type="AlphaFoldDB" id="A0A0B1Z334"/>